<name>A0A1G7EJB2_9FLAO</name>
<keyword evidence="2" id="KW-1185">Reference proteome</keyword>
<dbReference type="Proteomes" id="UP000198517">
    <property type="component" value="Unassembled WGS sequence"/>
</dbReference>
<evidence type="ECO:0000313" key="1">
    <source>
        <dbReference type="EMBL" id="SDE63780.1"/>
    </source>
</evidence>
<dbReference type="AlphaFoldDB" id="A0A1G7EJB2"/>
<gene>
    <name evidence="1" type="ORF">SAMN05421544_11620</name>
</gene>
<accession>A0A1G7EJB2</accession>
<organism evidence="1 2">
    <name type="scientific">Riemerella columbipharyngis</name>
    <dbReference type="NCBI Taxonomy" id="1071918"/>
    <lineage>
        <taxon>Bacteria</taxon>
        <taxon>Pseudomonadati</taxon>
        <taxon>Bacteroidota</taxon>
        <taxon>Flavobacteriia</taxon>
        <taxon>Flavobacteriales</taxon>
        <taxon>Weeksellaceae</taxon>
        <taxon>Riemerella</taxon>
    </lineage>
</organism>
<sequence length="88" mass="10445">MTQNRNFVIHPSQLFHWVKMKNDNIYTKDIHQRCQIDYLKKQLTSDVQEVVSIELNDTGKYVEPGMMLGIFNHSEETDLPAYYRVILN</sequence>
<protein>
    <submittedName>
        <fullName evidence="1">Uncharacterized protein</fullName>
    </submittedName>
</protein>
<reference evidence="1 2" key="1">
    <citation type="submission" date="2016-10" db="EMBL/GenBank/DDBJ databases">
        <authorList>
            <person name="de Groot N.N."/>
        </authorList>
    </citation>
    <scope>NUCLEOTIDE SEQUENCE [LARGE SCALE GENOMIC DNA]</scope>
    <source>
        <strain evidence="1 2">DSM 24015</strain>
    </source>
</reference>
<evidence type="ECO:0000313" key="2">
    <source>
        <dbReference type="Proteomes" id="UP000198517"/>
    </source>
</evidence>
<dbReference type="RefSeq" id="WP_143017752.1">
    <property type="nucleotide sequence ID" value="NZ_FNAS01000016.1"/>
</dbReference>
<proteinExistence type="predicted"/>
<dbReference type="EMBL" id="FNAS01000016">
    <property type="protein sequence ID" value="SDE63780.1"/>
    <property type="molecule type" value="Genomic_DNA"/>
</dbReference>